<feature type="compositionally biased region" description="Pro residues" evidence="1">
    <location>
        <begin position="51"/>
        <end position="62"/>
    </location>
</feature>
<protein>
    <submittedName>
        <fullName evidence="2">Uncharacterized protein</fullName>
    </submittedName>
</protein>
<reference evidence="3" key="1">
    <citation type="journal article" date="2014" name="Proc. Natl. Acad. Sci. U.S.A.">
        <title>Extensive sampling of basidiomycete genomes demonstrates inadequacy of the white-rot/brown-rot paradigm for wood decay fungi.</title>
        <authorList>
            <person name="Riley R."/>
            <person name="Salamov A.A."/>
            <person name="Brown D.W."/>
            <person name="Nagy L.G."/>
            <person name="Floudas D."/>
            <person name="Held B.W."/>
            <person name="Levasseur A."/>
            <person name="Lombard V."/>
            <person name="Morin E."/>
            <person name="Otillar R."/>
            <person name="Lindquist E.A."/>
            <person name="Sun H."/>
            <person name="LaButti K.M."/>
            <person name="Schmutz J."/>
            <person name="Jabbour D."/>
            <person name="Luo H."/>
            <person name="Baker S.E."/>
            <person name="Pisabarro A.G."/>
            <person name="Walton J.D."/>
            <person name="Blanchette R.A."/>
            <person name="Henrissat B."/>
            <person name="Martin F."/>
            <person name="Cullen D."/>
            <person name="Hibbett D.S."/>
            <person name="Grigoriev I.V."/>
        </authorList>
    </citation>
    <scope>NUCLEOTIDE SEQUENCE [LARGE SCALE GENOMIC DNA]</scope>
    <source>
        <strain evidence="3">CBS 339.88</strain>
    </source>
</reference>
<feature type="compositionally biased region" description="Low complexity" evidence="1">
    <location>
        <begin position="63"/>
        <end position="79"/>
    </location>
</feature>
<accession>A0A067SEP1</accession>
<feature type="compositionally biased region" description="Polar residues" evidence="1">
    <location>
        <begin position="232"/>
        <end position="244"/>
    </location>
</feature>
<keyword evidence="3" id="KW-1185">Reference proteome</keyword>
<dbReference type="AlphaFoldDB" id="A0A067SEP1"/>
<dbReference type="STRING" id="685588.A0A067SEP1"/>
<dbReference type="Proteomes" id="UP000027222">
    <property type="component" value="Unassembled WGS sequence"/>
</dbReference>
<proteinExistence type="predicted"/>
<dbReference type="EMBL" id="KL142402">
    <property type="protein sequence ID" value="KDR69395.1"/>
    <property type="molecule type" value="Genomic_DNA"/>
</dbReference>
<sequence length="274" mass="30181">MTEYDYSPEAYERHLAKQAKIADWVEHTNYHEPANPFVPMPGEHAPSETYSPPPQPYQPTPQYPYQFQQPQPAFYTTPQGVISPTYSSSKRHHHHKHKHHSSSSRHASGSQSLRPSPQTATSALPMGTGLSYAPTPQRSASTPPSMTVRGANGMIVPVTMTTPQSYFGYPAQQHQFFQPQAFGYPTPYVTSPPAMAPTYSRTSSHSHSRSRPSSSRRSSRSTDHSYQLHSPPLQSSPYGQVYQPSSNQPVVVPINGGAGGYVVVPAGQNVQVIR</sequence>
<evidence type="ECO:0000256" key="1">
    <source>
        <dbReference type="SAM" id="MobiDB-lite"/>
    </source>
</evidence>
<feature type="compositionally biased region" description="Polar residues" evidence="1">
    <location>
        <begin position="107"/>
        <end position="122"/>
    </location>
</feature>
<feature type="region of interest" description="Disordered" evidence="1">
    <location>
        <begin position="193"/>
        <end position="244"/>
    </location>
</feature>
<dbReference type="HOGENOM" id="CLU_069654_0_0_1"/>
<gene>
    <name evidence="2" type="ORF">GALMADRAFT_919388</name>
</gene>
<evidence type="ECO:0000313" key="3">
    <source>
        <dbReference type="Proteomes" id="UP000027222"/>
    </source>
</evidence>
<feature type="region of interest" description="Disordered" evidence="1">
    <location>
        <begin position="35"/>
        <end position="148"/>
    </location>
</feature>
<name>A0A067SEP1_GALM3</name>
<dbReference type="OrthoDB" id="2976199at2759"/>
<organism evidence="2 3">
    <name type="scientific">Galerina marginata (strain CBS 339.88)</name>
    <dbReference type="NCBI Taxonomy" id="685588"/>
    <lineage>
        <taxon>Eukaryota</taxon>
        <taxon>Fungi</taxon>
        <taxon>Dikarya</taxon>
        <taxon>Basidiomycota</taxon>
        <taxon>Agaricomycotina</taxon>
        <taxon>Agaricomycetes</taxon>
        <taxon>Agaricomycetidae</taxon>
        <taxon>Agaricales</taxon>
        <taxon>Agaricineae</taxon>
        <taxon>Strophariaceae</taxon>
        <taxon>Galerina</taxon>
    </lineage>
</organism>
<feature type="compositionally biased region" description="Basic residues" evidence="1">
    <location>
        <begin position="89"/>
        <end position="103"/>
    </location>
</feature>
<feature type="compositionally biased region" description="Polar residues" evidence="1">
    <location>
        <begin position="134"/>
        <end position="145"/>
    </location>
</feature>
<evidence type="ECO:0000313" key="2">
    <source>
        <dbReference type="EMBL" id="KDR69395.1"/>
    </source>
</evidence>